<feature type="chain" id="PRO_5047449698" evidence="3">
    <location>
        <begin position="23"/>
        <end position="397"/>
    </location>
</feature>
<dbReference type="InterPro" id="IPR058637">
    <property type="entry name" value="YknX-like_C"/>
</dbReference>
<comment type="similarity">
    <text evidence="1">Belongs to the membrane fusion protein (MFP) (TC 8.A.1) family.</text>
</comment>
<gene>
    <name evidence="7" type="ORF">L0664_06685</name>
</gene>
<evidence type="ECO:0000256" key="1">
    <source>
        <dbReference type="ARBA" id="ARBA00009477"/>
    </source>
</evidence>
<evidence type="ECO:0000259" key="5">
    <source>
        <dbReference type="Pfam" id="PF25954"/>
    </source>
</evidence>
<dbReference type="Pfam" id="PF25989">
    <property type="entry name" value="YknX_C"/>
    <property type="match status" value="1"/>
</dbReference>
<dbReference type="Proteomes" id="UP001200557">
    <property type="component" value="Unassembled WGS sequence"/>
</dbReference>
<sequence length="397" mass="40964">MNLLKQMAVTLVLVTCATIAMARYYPASHAVLNSLGVPANLISMIALPDDPNDEATGRPGGGRSATAVITAPISTGAISTQVQAVGSSEAVRSVSVVPLDAGVLTQVAVGSGDVVAGGDLLAQLNADTEEIARDRAAVVLRSAQAEYTRYASLGQASAASQADLDTLLAARDDAELALREANVALENRSVFAPIGGVVGIVPVEVGDYVTTATEIAMIDDRSQIVVDFWVPERFASFVAIGQPVKANPLALSADEFIGTVSAIGSRVETDSRTFQVRALIENTADLLRPGMSFAISMAFDGDTYPSVDPLAVQWDAEGSYVWAVTDGVAKRVPVQIVQRNADAVLIEADIAEGVHVVTEGTLNVRDGVAVTVQSDATTDGSVADAGGETAVPTKTGG</sequence>
<feature type="domain" description="Multidrug resistance protein MdtA-like barrel-sandwich hybrid" evidence="4">
    <location>
        <begin position="93"/>
        <end position="218"/>
    </location>
</feature>
<name>A0ABS9CUA8_9RHOB</name>
<dbReference type="PANTHER" id="PTHR30469:SF11">
    <property type="entry name" value="BLL4320 PROTEIN"/>
    <property type="match status" value="1"/>
</dbReference>
<feature type="domain" description="YknX-like C-terminal permuted SH3-like" evidence="6">
    <location>
        <begin position="311"/>
        <end position="372"/>
    </location>
</feature>
<dbReference type="Pfam" id="PF25954">
    <property type="entry name" value="Beta-barrel_RND_2"/>
    <property type="match status" value="1"/>
</dbReference>
<comment type="caution">
    <text evidence="7">The sequence shown here is derived from an EMBL/GenBank/DDBJ whole genome shotgun (WGS) entry which is preliminary data.</text>
</comment>
<feature type="domain" description="CusB-like beta-barrel" evidence="5">
    <location>
        <begin position="227"/>
        <end position="297"/>
    </location>
</feature>
<dbReference type="NCBIfam" id="TIGR01730">
    <property type="entry name" value="RND_mfp"/>
    <property type="match status" value="1"/>
</dbReference>
<dbReference type="Gene3D" id="2.40.30.170">
    <property type="match status" value="1"/>
</dbReference>
<dbReference type="Gene3D" id="1.10.287.470">
    <property type="entry name" value="Helix hairpin bin"/>
    <property type="match status" value="1"/>
</dbReference>
<proteinExistence type="inferred from homology"/>
<dbReference type="Gene3D" id="2.40.50.100">
    <property type="match status" value="1"/>
</dbReference>
<organism evidence="7 8">
    <name type="scientific">Octadecabacter dasysiphoniae</name>
    <dbReference type="NCBI Taxonomy" id="2909341"/>
    <lineage>
        <taxon>Bacteria</taxon>
        <taxon>Pseudomonadati</taxon>
        <taxon>Pseudomonadota</taxon>
        <taxon>Alphaproteobacteria</taxon>
        <taxon>Rhodobacterales</taxon>
        <taxon>Roseobacteraceae</taxon>
        <taxon>Octadecabacter</taxon>
    </lineage>
</organism>
<keyword evidence="3" id="KW-0732">Signal</keyword>
<evidence type="ECO:0000256" key="2">
    <source>
        <dbReference type="SAM" id="MobiDB-lite"/>
    </source>
</evidence>
<accession>A0ABS9CUA8</accession>
<dbReference type="InterPro" id="IPR058625">
    <property type="entry name" value="MdtA-like_BSH"/>
</dbReference>
<evidence type="ECO:0000259" key="6">
    <source>
        <dbReference type="Pfam" id="PF25989"/>
    </source>
</evidence>
<keyword evidence="8" id="KW-1185">Reference proteome</keyword>
<evidence type="ECO:0000313" key="7">
    <source>
        <dbReference type="EMBL" id="MCF2870748.1"/>
    </source>
</evidence>
<feature type="signal peptide" evidence="3">
    <location>
        <begin position="1"/>
        <end position="22"/>
    </location>
</feature>
<dbReference type="InterPro" id="IPR006143">
    <property type="entry name" value="RND_pump_MFP"/>
</dbReference>
<protein>
    <submittedName>
        <fullName evidence="7">Efflux RND transporter periplasmic adaptor subunit</fullName>
    </submittedName>
</protein>
<evidence type="ECO:0000313" key="8">
    <source>
        <dbReference type="Proteomes" id="UP001200557"/>
    </source>
</evidence>
<evidence type="ECO:0000259" key="4">
    <source>
        <dbReference type="Pfam" id="PF25917"/>
    </source>
</evidence>
<dbReference type="InterPro" id="IPR058792">
    <property type="entry name" value="Beta-barrel_RND_2"/>
</dbReference>
<feature type="region of interest" description="Disordered" evidence="2">
    <location>
        <begin position="378"/>
        <end position="397"/>
    </location>
</feature>
<reference evidence="7 8" key="1">
    <citation type="submission" date="2022-01" db="EMBL/GenBank/DDBJ databases">
        <title>Octadecabacter sp. nov., isolated from a marine alga.</title>
        <authorList>
            <person name="Jin M.S."/>
            <person name="Kim H.M."/>
            <person name="Han D.M."/>
            <person name="Jung J.J."/>
            <person name="Jeon C.O."/>
        </authorList>
    </citation>
    <scope>NUCLEOTIDE SEQUENCE [LARGE SCALE GENOMIC DNA]</scope>
    <source>
        <strain evidence="7 8">G9-8</strain>
    </source>
</reference>
<dbReference type="SUPFAM" id="SSF111369">
    <property type="entry name" value="HlyD-like secretion proteins"/>
    <property type="match status" value="1"/>
</dbReference>
<dbReference type="Pfam" id="PF25917">
    <property type="entry name" value="BSH_RND"/>
    <property type="match status" value="1"/>
</dbReference>
<dbReference type="Gene3D" id="2.40.420.20">
    <property type="match status" value="1"/>
</dbReference>
<evidence type="ECO:0000256" key="3">
    <source>
        <dbReference type="SAM" id="SignalP"/>
    </source>
</evidence>
<dbReference type="EMBL" id="JAKGAQ010000001">
    <property type="protein sequence ID" value="MCF2870748.1"/>
    <property type="molecule type" value="Genomic_DNA"/>
</dbReference>
<dbReference type="PANTHER" id="PTHR30469">
    <property type="entry name" value="MULTIDRUG RESISTANCE PROTEIN MDTA"/>
    <property type="match status" value="1"/>
</dbReference>
<dbReference type="RefSeq" id="WP_235224842.1">
    <property type="nucleotide sequence ID" value="NZ_JAKGAQ010000001.1"/>
</dbReference>